<keyword evidence="6" id="KW-1185">Reference proteome</keyword>
<feature type="signal peptide" evidence="4">
    <location>
        <begin position="1"/>
        <end position="20"/>
    </location>
</feature>
<protein>
    <submittedName>
        <fullName evidence="5">Histidine phosphatase superfamily</fullName>
    </submittedName>
</protein>
<dbReference type="Gene3D" id="3.40.50.1240">
    <property type="entry name" value="Phosphoglycerate mutase-like"/>
    <property type="match status" value="1"/>
</dbReference>
<name>A0ABR4IV82_9EURO</name>
<keyword evidence="3" id="KW-0812">Transmembrane</keyword>
<comment type="similarity">
    <text evidence="1">Belongs to the histidine acid phosphatase family.</text>
</comment>
<feature type="chain" id="PRO_5045555306" evidence="4">
    <location>
        <begin position="21"/>
        <end position="565"/>
    </location>
</feature>
<evidence type="ECO:0000256" key="3">
    <source>
        <dbReference type="SAM" id="Phobius"/>
    </source>
</evidence>
<comment type="caution">
    <text evidence="5">The sequence shown here is derived from an EMBL/GenBank/DDBJ whole genome shotgun (WGS) entry which is preliminary data.</text>
</comment>
<sequence>MLGLFAAFIGVLLGISPVTAQDQTAQVWAAFAYTVYGESTPQVFPRLKALTSYGANQLYDAGSAFRDRYVALHSGPSGASTRIENLSPYLLDNEDINVASTSDVAVVASAQAFMQGLYPPLDESFNATFFEQALADGSATSAPLGGYQYPSIITLGLEDPRSLTIAAQARCRRHAFANVEYIGSKEFWQTYEESAVFYNHLHALALSEDFDTTAANYANATSISEYLDYQAVHNESLLHSLSLEDIKRARWLAGKYVFATNGNASSVGVVDGSIRTIAGQGLASSVLNAFETNIQNRGVGGKMTLQFGGPETAVSFASLLQLASLQTSNFFSLPNLGASVVLELFSMGSESYPTYPDPAQLYIRFLLRNGTDANFVPYPLFGYSPSKAAVPFHEFQTQMQQITLGPTADWCRRCNASVVFCSAVVNAGHASSSQKDRNKLSPAVAGVIGAVVTLVVLALLAVICVLAYNPCTKYQRRPGLGGFKGDSKMASDSDLTFKNAEWGDSIKTPAASARAHERHGSWEMANHKSPQRLARQDAESSFADKIDEEWQLHSVAEPTRAREHV</sequence>
<dbReference type="Pfam" id="PF00328">
    <property type="entry name" value="His_Phos_2"/>
    <property type="match status" value="1"/>
</dbReference>
<evidence type="ECO:0000313" key="5">
    <source>
        <dbReference type="EMBL" id="KAL2830743.1"/>
    </source>
</evidence>
<organism evidence="5 6">
    <name type="scientific">Aspergillus cavernicola</name>
    <dbReference type="NCBI Taxonomy" id="176166"/>
    <lineage>
        <taxon>Eukaryota</taxon>
        <taxon>Fungi</taxon>
        <taxon>Dikarya</taxon>
        <taxon>Ascomycota</taxon>
        <taxon>Pezizomycotina</taxon>
        <taxon>Eurotiomycetes</taxon>
        <taxon>Eurotiomycetidae</taxon>
        <taxon>Eurotiales</taxon>
        <taxon>Aspergillaceae</taxon>
        <taxon>Aspergillus</taxon>
        <taxon>Aspergillus subgen. Nidulantes</taxon>
    </lineage>
</organism>
<evidence type="ECO:0000256" key="2">
    <source>
        <dbReference type="SAM" id="MobiDB-lite"/>
    </source>
</evidence>
<dbReference type="PANTHER" id="PTHR11567:SF127">
    <property type="entry name" value="HISTIDINE ACID PHOSPHATASE"/>
    <property type="match status" value="1"/>
</dbReference>
<feature type="transmembrane region" description="Helical" evidence="3">
    <location>
        <begin position="443"/>
        <end position="468"/>
    </location>
</feature>
<dbReference type="InterPro" id="IPR000560">
    <property type="entry name" value="His_Pase_clade-2"/>
</dbReference>
<dbReference type="SUPFAM" id="SSF53254">
    <property type="entry name" value="Phosphoglycerate mutase-like"/>
    <property type="match status" value="1"/>
</dbReference>
<keyword evidence="3" id="KW-1133">Transmembrane helix</keyword>
<dbReference type="Proteomes" id="UP001610335">
    <property type="component" value="Unassembled WGS sequence"/>
</dbReference>
<dbReference type="EMBL" id="JBFXLS010000011">
    <property type="protein sequence ID" value="KAL2830743.1"/>
    <property type="molecule type" value="Genomic_DNA"/>
</dbReference>
<reference evidence="5 6" key="1">
    <citation type="submission" date="2024-07" db="EMBL/GenBank/DDBJ databases">
        <title>Section-level genome sequencing and comparative genomics of Aspergillus sections Usti and Cavernicolus.</title>
        <authorList>
            <consortium name="Lawrence Berkeley National Laboratory"/>
            <person name="Nybo J.L."/>
            <person name="Vesth T.C."/>
            <person name="Theobald S."/>
            <person name="Frisvad J.C."/>
            <person name="Larsen T.O."/>
            <person name="Kjaerboelling I."/>
            <person name="Rothschild-Mancinelli K."/>
            <person name="Lyhne E.K."/>
            <person name="Kogle M.E."/>
            <person name="Barry K."/>
            <person name="Clum A."/>
            <person name="Na H."/>
            <person name="Ledsgaard L."/>
            <person name="Lin J."/>
            <person name="Lipzen A."/>
            <person name="Kuo A."/>
            <person name="Riley R."/>
            <person name="Mondo S."/>
            <person name="LaButti K."/>
            <person name="Haridas S."/>
            <person name="Pangalinan J."/>
            <person name="Salamov A.A."/>
            <person name="Simmons B.A."/>
            <person name="Magnuson J.K."/>
            <person name="Chen J."/>
            <person name="Drula E."/>
            <person name="Henrissat B."/>
            <person name="Wiebenga A."/>
            <person name="Lubbers R.J."/>
            <person name="Gomes A.C."/>
            <person name="Makela M.R."/>
            <person name="Stajich J."/>
            <person name="Grigoriev I.V."/>
            <person name="Mortensen U.H."/>
            <person name="De vries R.P."/>
            <person name="Baker S.E."/>
            <person name="Andersen M.R."/>
        </authorList>
    </citation>
    <scope>NUCLEOTIDE SEQUENCE [LARGE SCALE GENOMIC DNA]</scope>
    <source>
        <strain evidence="5 6">CBS 600.67</strain>
    </source>
</reference>
<accession>A0ABR4IV82</accession>
<proteinExistence type="inferred from homology"/>
<dbReference type="InterPro" id="IPR050645">
    <property type="entry name" value="Histidine_acid_phosphatase"/>
</dbReference>
<evidence type="ECO:0000313" key="6">
    <source>
        <dbReference type="Proteomes" id="UP001610335"/>
    </source>
</evidence>
<feature type="region of interest" description="Disordered" evidence="2">
    <location>
        <begin position="509"/>
        <end position="540"/>
    </location>
</feature>
<keyword evidence="4" id="KW-0732">Signal</keyword>
<gene>
    <name evidence="5" type="ORF">BDW59DRAFT_158192</name>
</gene>
<keyword evidence="3" id="KW-0472">Membrane</keyword>
<evidence type="ECO:0000256" key="1">
    <source>
        <dbReference type="ARBA" id="ARBA00005375"/>
    </source>
</evidence>
<dbReference type="InterPro" id="IPR029033">
    <property type="entry name" value="His_PPase_superfam"/>
</dbReference>
<dbReference type="PANTHER" id="PTHR11567">
    <property type="entry name" value="ACID PHOSPHATASE-RELATED"/>
    <property type="match status" value="1"/>
</dbReference>
<evidence type="ECO:0000256" key="4">
    <source>
        <dbReference type="SAM" id="SignalP"/>
    </source>
</evidence>